<dbReference type="EMBL" id="FNUJ01000007">
    <property type="protein sequence ID" value="SEF34461.1"/>
    <property type="molecule type" value="Genomic_DNA"/>
</dbReference>
<accession>A0A1H5RA35</accession>
<dbReference type="RefSeq" id="WP_086673998.1">
    <property type="nucleotide sequence ID" value="NZ_FNUJ01000007.1"/>
</dbReference>
<name>A0A1H5RA35_9PSEU</name>
<evidence type="ECO:0000313" key="1">
    <source>
        <dbReference type="EMBL" id="SEF34461.1"/>
    </source>
</evidence>
<dbReference type="Proteomes" id="UP000198878">
    <property type="component" value="Unassembled WGS sequence"/>
</dbReference>
<dbReference type="STRING" id="218821.SAMN05421837_107399"/>
<reference evidence="2" key="1">
    <citation type="submission" date="2016-10" db="EMBL/GenBank/DDBJ databases">
        <authorList>
            <person name="Varghese N."/>
            <person name="Submissions S."/>
        </authorList>
    </citation>
    <scope>NUCLEOTIDE SEQUENCE [LARGE SCALE GENOMIC DNA]</scope>
    <source>
        <strain evidence="2">DSM 44654</strain>
    </source>
</reference>
<organism evidence="1 2">
    <name type="scientific">Amycolatopsis pretoriensis</name>
    <dbReference type="NCBI Taxonomy" id="218821"/>
    <lineage>
        <taxon>Bacteria</taxon>
        <taxon>Bacillati</taxon>
        <taxon>Actinomycetota</taxon>
        <taxon>Actinomycetes</taxon>
        <taxon>Pseudonocardiales</taxon>
        <taxon>Pseudonocardiaceae</taxon>
        <taxon>Amycolatopsis</taxon>
    </lineage>
</organism>
<gene>
    <name evidence="1" type="ORF">SAMN05421837_107399</name>
</gene>
<protein>
    <submittedName>
        <fullName evidence="1">Uncharacterized protein</fullName>
    </submittedName>
</protein>
<proteinExistence type="predicted"/>
<dbReference type="AlphaFoldDB" id="A0A1H5RA35"/>
<sequence>MTIPWNVTGLVNAGVTAELNAAGRKAGCDDLTWTLDASFSSLILSGSAAGMYPDSEVPAVLAGWRDFLGMTLTDPVVAGTRQLIAQFPGLTVSVWGVIDGMKYHSEAADVFETALGAVGADPDDWFGGAELDATATTTPEDAGVR</sequence>
<evidence type="ECO:0000313" key="2">
    <source>
        <dbReference type="Proteomes" id="UP000198878"/>
    </source>
</evidence>
<keyword evidence="2" id="KW-1185">Reference proteome</keyword>